<organism evidence="6 7">
    <name type="scientific">Rhodovulum marinum</name>
    <dbReference type="NCBI Taxonomy" id="320662"/>
    <lineage>
        <taxon>Bacteria</taxon>
        <taxon>Pseudomonadati</taxon>
        <taxon>Pseudomonadota</taxon>
        <taxon>Alphaproteobacteria</taxon>
        <taxon>Rhodobacterales</taxon>
        <taxon>Paracoccaceae</taxon>
        <taxon>Rhodovulum</taxon>
    </lineage>
</organism>
<dbReference type="PANTHER" id="PTHR43531:SF11">
    <property type="entry name" value="METHYL-ACCEPTING CHEMOTAXIS PROTEIN 3"/>
    <property type="match status" value="1"/>
</dbReference>
<evidence type="ECO:0000256" key="2">
    <source>
        <dbReference type="ARBA" id="ARBA00029447"/>
    </source>
</evidence>
<accession>A0A4R2Q644</accession>
<dbReference type="PRINTS" id="PR00260">
    <property type="entry name" value="CHEMTRNSDUCR"/>
</dbReference>
<evidence type="ECO:0000256" key="4">
    <source>
        <dbReference type="SAM" id="Coils"/>
    </source>
</evidence>
<keyword evidence="3" id="KW-0807">Transducer</keyword>
<dbReference type="Proteomes" id="UP000294835">
    <property type="component" value="Unassembled WGS sequence"/>
</dbReference>
<dbReference type="PANTHER" id="PTHR43531">
    <property type="entry name" value="PROTEIN ICFG"/>
    <property type="match status" value="1"/>
</dbReference>
<comment type="similarity">
    <text evidence="2">Belongs to the methyl-accepting chemotaxis (MCP) protein family.</text>
</comment>
<dbReference type="GO" id="GO:0004888">
    <property type="term" value="F:transmembrane signaling receptor activity"/>
    <property type="evidence" value="ECO:0007669"/>
    <property type="project" value="InterPro"/>
</dbReference>
<dbReference type="GO" id="GO:0006935">
    <property type="term" value="P:chemotaxis"/>
    <property type="evidence" value="ECO:0007669"/>
    <property type="project" value="UniProtKB-KW"/>
</dbReference>
<comment type="caution">
    <text evidence="6">The sequence shown here is derived from an EMBL/GenBank/DDBJ whole genome shotgun (WGS) entry which is preliminary data.</text>
</comment>
<name>A0A4R2Q644_9RHOB</name>
<evidence type="ECO:0000256" key="3">
    <source>
        <dbReference type="PROSITE-ProRule" id="PRU00284"/>
    </source>
</evidence>
<dbReference type="InterPro" id="IPR051310">
    <property type="entry name" value="MCP_chemotaxis"/>
</dbReference>
<evidence type="ECO:0000313" key="6">
    <source>
        <dbReference type="EMBL" id="TCP44127.1"/>
    </source>
</evidence>
<dbReference type="EMBL" id="SLXP01000001">
    <property type="protein sequence ID" value="TCP44127.1"/>
    <property type="molecule type" value="Genomic_DNA"/>
</dbReference>
<dbReference type="Gene3D" id="1.10.287.950">
    <property type="entry name" value="Methyl-accepting chemotaxis protein"/>
    <property type="match status" value="1"/>
</dbReference>
<keyword evidence="7" id="KW-1185">Reference proteome</keyword>
<dbReference type="GO" id="GO:0016020">
    <property type="term" value="C:membrane"/>
    <property type="evidence" value="ECO:0007669"/>
    <property type="project" value="InterPro"/>
</dbReference>
<feature type="domain" description="Methyl-accepting transducer" evidence="5">
    <location>
        <begin position="82"/>
        <end position="304"/>
    </location>
</feature>
<dbReference type="SUPFAM" id="SSF58104">
    <property type="entry name" value="Methyl-accepting chemotaxis protein (MCP) signaling domain"/>
    <property type="match status" value="1"/>
</dbReference>
<dbReference type="InterPro" id="IPR004090">
    <property type="entry name" value="Chemotax_Me-accpt_rcpt"/>
</dbReference>
<evidence type="ECO:0000259" key="5">
    <source>
        <dbReference type="PROSITE" id="PS50111"/>
    </source>
</evidence>
<feature type="coiled-coil region" evidence="4">
    <location>
        <begin position="18"/>
        <end position="45"/>
    </location>
</feature>
<reference evidence="6 7" key="1">
    <citation type="submission" date="2019-03" db="EMBL/GenBank/DDBJ databases">
        <title>Genomic Encyclopedia of Type Strains, Phase IV (KMG-IV): sequencing the most valuable type-strain genomes for metagenomic binning, comparative biology and taxonomic classification.</title>
        <authorList>
            <person name="Goeker M."/>
        </authorList>
    </citation>
    <scope>NUCLEOTIDE SEQUENCE [LARGE SCALE GENOMIC DNA]</scope>
    <source>
        <strain evidence="6 7">DSM 18063</strain>
    </source>
</reference>
<sequence>MARASAPVGGGAAVAPEVAALRAQLAQAEAQRDQLRELLDRLCRALDEDAVAPLGGATGAEGLAVNGALAGLARRMGAMSGEVAATHEGAEYLSDSLQDLKRRSNAQIDQVQAVTFSLATVAELADKSGTLAGESAELAERTDSVSREIASDMQNLTQAMHRIEAASGRITGVVGDIESIAMQTNILALNAGIQAARAGEAGLGFSVVAEEVRRLANTTKGLAMTIGGMAKDSLDAAKDGADVVEETQKQVGAICGMSHDTLVALGALRDLANDQATRVADLLDSVEGTVGAATENARLVSTLSELAAANASRPAPGALAVAGPPGRVDAQPAGAAMAGTAIELF</sequence>
<dbReference type="GO" id="GO:0007165">
    <property type="term" value="P:signal transduction"/>
    <property type="evidence" value="ECO:0007669"/>
    <property type="project" value="UniProtKB-KW"/>
</dbReference>
<dbReference type="Pfam" id="PF00015">
    <property type="entry name" value="MCPsignal"/>
    <property type="match status" value="1"/>
</dbReference>
<dbReference type="SMART" id="SM00283">
    <property type="entry name" value="MA"/>
    <property type="match status" value="1"/>
</dbReference>
<protein>
    <submittedName>
        <fullName evidence="6">Methyl-accepting chemotaxis protein (MCP) signaling protein</fullName>
    </submittedName>
</protein>
<proteinExistence type="inferred from homology"/>
<keyword evidence="4" id="KW-0175">Coiled coil</keyword>
<evidence type="ECO:0000313" key="7">
    <source>
        <dbReference type="Proteomes" id="UP000294835"/>
    </source>
</evidence>
<dbReference type="PROSITE" id="PS50111">
    <property type="entry name" value="CHEMOTAXIS_TRANSDUC_2"/>
    <property type="match status" value="1"/>
</dbReference>
<dbReference type="AlphaFoldDB" id="A0A4R2Q644"/>
<keyword evidence="1" id="KW-0145">Chemotaxis</keyword>
<evidence type="ECO:0000256" key="1">
    <source>
        <dbReference type="ARBA" id="ARBA00022500"/>
    </source>
</evidence>
<gene>
    <name evidence="6" type="ORF">EV662_101214</name>
</gene>
<dbReference type="InterPro" id="IPR004089">
    <property type="entry name" value="MCPsignal_dom"/>
</dbReference>
<dbReference type="RefSeq" id="WP_207903566.1">
    <property type="nucleotide sequence ID" value="NZ_SLXP01000001.1"/>
</dbReference>